<dbReference type="AlphaFoldDB" id="A0A0F9LHF6"/>
<feature type="region of interest" description="Disordered" evidence="1">
    <location>
        <begin position="1"/>
        <end position="21"/>
    </location>
</feature>
<evidence type="ECO:0000313" key="2">
    <source>
        <dbReference type="EMBL" id="KKM63725.1"/>
    </source>
</evidence>
<sequence>MSLNVKEAEERAQERLKQRTPSMLPHVASDLAFVALADLARRLLEEHEYTHDTDGINFGYSHAQHCSRCKALTEARKAELLKKEGS</sequence>
<feature type="compositionally biased region" description="Basic and acidic residues" evidence="1">
    <location>
        <begin position="1"/>
        <end position="17"/>
    </location>
</feature>
<proteinExistence type="predicted"/>
<name>A0A0F9LHF6_9ZZZZ</name>
<evidence type="ECO:0000256" key="1">
    <source>
        <dbReference type="SAM" id="MobiDB-lite"/>
    </source>
</evidence>
<protein>
    <submittedName>
        <fullName evidence="2">Uncharacterized protein</fullName>
    </submittedName>
</protein>
<comment type="caution">
    <text evidence="2">The sequence shown here is derived from an EMBL/GenBank/DDBJ whole genome shotgun (WGS) entry which is preliminary data.</text>
</comment>
<reference evidence="2" key="1">
    <citation type="journal article" date="2015" name="Nature">
        <title>Complex archaea that bridge the gap between prokaryotes and eukaryotes.</title>
        <authorList>
            <person name="Spang A."/>
            <person name="Saw J.H."/>
            <person name="Jorgensen S.L."/>
            <person name="Zaremba-Niedzwiedzka K."/>
            <person name="Martijn J."/>
            <person name="Lind A.E."/>
            <person name="van Eijk R."/>
            <person name="Schleper C."/>
            <person name="Guy L."/>
            <person name="Ettema T.J."/>
        </authorList>
    </citation>
    <scope>NUCLEOTIDE SEQUENCE</scope>
</reference>
<accession>A0A0F9LHF6</accession>
<organism evidence="2">
    <name type="scientific">marine sediment metagenome</name>
    <dbReference type="NCBI Taxonomy" id="412755"/>
    <lineage>
        <taxon>unclassified sequences</taxon>
        <taxon>metagenomes</taxon>
        <taxon>ecological metagenomes</taxon>
    </lineage>
</organism>
<dbReference type="EMBL" id="LAZR01011048">
    <property type="protein sequence ID" value="KKM63725.1"/>
    <property type="molecule type" value="Genomic_DNA"/>
</dbReference>
<gene>
    <name evidence="2" type="ORF">LCGC14_1508630</name>
</gene>